<evidence type="ECO:0000256" key="1">
    <source>
        <dbReference type="ARBA" id="ARBA00022771"/>
    </source>
</evidence>
<evidence type="ECO:0000256" key="3">
    <source>
        <dbReference type="PROSITE-ProRule" id="PRU00175"/>
    </source>
</evidence>
<gene>
    <name evidence="5" type="primary">Cnig_chr_II.g7487</name>
    <name evidence="5" type="ORF">B9Z55_007487</name>
</gene>
<name>A0A2G5V9T6_9PELO</name>
<reference evidence="6" key="1">
    <citation type="submission" date="2017-10" db="EMBL/GenBank/DDBJ databases">
        <title>Rapid genome shrinkage in a self-fertile nematode reveals novel sperm competition proteins.</title>
        <authorList>
            <person name="Yin D."/>
            <person name="Schwarz E.M."/>
            <person name="Thomas C.G."/>
            <person name="Felde R.L."/>
            <person name="Korf I.F."/>
            <person name="Cutter A.D."/>
            <person name="Schartner C.M."/>
            <person name="Ralston E.J."/>
            <person name="Meyer B.J."/>
            <person name="Haag E.S."/>
        </authorList>
    </citation>
    <scope>NUCLEOTIDE SEQUENCE [LARGE SCALE GENOMIC DNA]</scope>
    <source>
        <strain evidence="6">JU1422</strain>
    </source>
</reference>
<dbReference type="AlphaFoldDB" id="A0A2G5V9T6"/>
<feature type="domain" description="RING-type" evidence="4">
    <location>
        <begin position="9"/>
        <end position="55"/>
    </location>
</feature>
<protein>
    <recommendedName>
        <fullName evidence="4">RING-type domain-containing protein</fullName>
    </recommendedName>
</protein>
<sequence>MIHLESLICYSCQASHSQRNLFDDKDRRAIVGTCGHSICLTCSIFDENRDCPICTKPNAFIHRTVNYEAMAQMEFYRTNAFTTFRKWWETLATGIGVCSKCSSIENLRICLTCQKAQNLKDQNLSKDVMCPPCADIRVQRTSGSYCTHECDSTSVRHLIRNLLPAHCHKCGEETDDPRICKKCFHVRTMNVNVDTFSVCADCILEHHGGHQTTKAVEEYGIRHCTVDIINKLLLIKLDCLTDQKCKLRKMRLDMIGRDAIYWASIHYPLYTEENCPEPKLIGRPIIKENVIERIIDVLEDQYHQLEELEETCGCVEVYKDVERLNLFDWHGCCPHLRAMSMKPESDVKIDRCPFDLESSQEWRRELLEIIERNEVATEPLESIYVMREAT</sequence>
<evidence type="ECO:0000256" key="2">
    <source>
        <dbReference type="ARBA" id="ARBA00022833"/>
    </source>
</evidence>
<comment type="caution">
    <text evidence="5">The sequence shown here is derived from an EMBL/GenBank/DDBJ whole genome shotgun (WGS) entry which is preliminary data.</text>
</comment>
<keyword evidence="1 3" id="KW-0479">Metal-binding</keyword>
<evidence type="ECO:0000259" key="4">
    <source>
        <dbReference type="PROSITE" id="PS50089"/>
    </source>
</evidence>
<dbReference type="InterPro" id="IPR001841">
    <property type="entry name" value="Znf_RING"/>
</dbReference>
<dbReference type="OrthoDB" id="5797688at2759"/>
<accession>A0A2G5V9T6</accession>
<keyword evidence="1 3" id="KW-0863">Zinc-finger</keyword>
<proteinExistence type="predicted"/>
<dbReference type="GO" id="GO:0008270">
    <property type="term" value="F:zinc ion binding"/>
    <property type="evidence" value="ECO:0007669"/>
    <property type="project" value="UniProtKB-KW"/>
</dbReference>
<dbReference type="EMBL" id="PDUG01000002">
    <property type="protein sequence ID" value="PIC48565.1"/>
    <property type="molecule type" value="Genomic_DNA"/>
</dbReference>
<keyword evidence="6" id="KW-1185">Reference proteome</keyword>
<dbReference type="SUPFAM" id="SSF57850">
    <property type="entry name" value="RING/U-box"/>
    <property type="match status" value="1"/>
</dbReference>
<dbReference type="PROSITE" id="PS50089">
    <property type="entry name" value="ZF_RING_2"/>
    <property type="match status" value="1"/>
</dbReference>
<dbReference type="Proteomes" id="UP000230233">
    <property type="component" value="Chromosome II"/>
</dbReference>
<organism evidence="5 6">
    <name type="scientific">Caenorhabditis nigoni</name>
    <dbReference type="NCBI Taxonomy" id="1611254"/>
    <lineage>
        <taxon>Eukaryota</taxon>
        <taxon>Metazoa</taxon>
        <taxon>Ecdysozoa</taxon>
        <taxon>Nematoda</taxon>
        <taxon>Chromadorea</taxon>
        <taxon>Rhabditida</taxon>
        <taxon>Rhabditina</taxon>
        <taxon>Rhabditomorpha</taxon>
        <taxon>Rhabditoidea</taxon>
        <taxon>Rhabditidae</taxon>
        <taxon>Peloderinae</taxon>
        <taxon>Caenorhabditis</taxon>
    </lineage>
</organism>
<evidence type="ECO:0000313" key="6">
    <source>
        <dbReference type="Proteomes" id="UP000230233"/>
    </source>
</evidence>
<keyword evidence="2" id="KW-0862">Zinc</keyword>
<evidence type="ECO:0000313" key="5">
    <source>
        <dbReference type="EMBL" id="PIC48565.1"/>
    </source>
</evidence>